<dbReference type="EMBL" id="JBEPMK010000001">
    <property type="protein sequence ID" value="MET3643701.1"/>
    <property type="molecule type" value="Genomic_DNA"/>
</dbReference>
<dbReference type="InterPro" id="IPR015500">
    <property type="entry name" value="Peptidase_S8_subtilisin-rel"/>
</dbReference>
<dbReference type="GO" id="GO:0006508">
    <property type="term" value="P:proteolysis"/>
    <property type="evidence" value="ECO:0007669"/>
    <property type="project" value="UniProtKB-KW"/>
</dbReference>
<comment type="caution">
    <text evidence="4">Lacks conserved residue(s) required for the propagation of feature annotation.</text>
</comment>
<evidence type="ECO:0000256" key="3">
    <source>
        <dbReference type="ARBA" id="ARBA00022825"/>
    </source>
</evidence>
<keyword evidence="2" id="KW-0378">Hydrolase</keyword>
<evidence type="ECO:0000256" key="1">
    <source>
        <dbReference type="ARBA" id="ARBA00022670"/>
    </source>
</evidence>
<sequence length="248" mass="27566">MPVHAEVETALVERIRRKVASHSLTMYECALQKRAEYHALSDEYNKEIEEGEKPRKNFIVSVAEGQKEAVKAAVLAIPGAKIDVEYNTLINDFSVEINKEYSEQLRAIAGVVSCKPDPKMKFNPVMLNARDVTSSDLVQAVDKVYGKNKNIQADGRGLVIATLDTGVDIHHKSMRLDTDGKDGKVDFQPKIASGTYGYQFTEKIPYGKNYIATYGTNNTDHDENNLRDSRTKSSHGMHIAGTIAAKVY</sequence>
<accession>A0ABV2JIG6</accession>
<dbReference type="InterPro" id="IPR000209">
    <property type="entry name" value="Peptidase_S8/S53_dom"/>
</dbReference>
<dbReference type="RefSeq" id="WP_354279767.1">
    <property type="nucleotide sequence ID" value="NZ_JBEPMK010000001.1"/>
</dbReference>
<dbReference type="GO" id="GO:0008233">
    <property type="term" value="F:peptidase activity"/>
    <property type="evidence" value="ECO:0007669"/>
    <property type="project" value="UniProtKB-KW"/>
</dbReference>
<keyword evidence="7" id="KW-1185">Reference proteome</keyword>
<evidence type="ECO:0000259" key="5">
    <source>
        <dbReference type="Pfam" id="PF00082"/>
    </source>
</evidence>
<dbReference type="PROSITE" id="PS51892">
    <property type="entry name" value="SUBTILASE"/>
    <property type="match status" value="1"/>
</dbReference>
<evidence type="ECO:0000313" key="7">
    <source>
        <dbReference type="Proteomes" id="UP001549055"/>
    </source>
</evidence>
<evidence type="ECO:0000256" key="2">
    <source>
        <dbReference type="ARBA" id="ARBA00022801"/>
    </source>
</evidence>
<proteinExistence type="inferred from homology"/>
<dbReference type="PRINTS" id="PR00723">
    <property type="entry name" value="SUBTILISIN"/>
</dbReference>
<dbReference type="Pfam" id="PF00082">
    <property type="entry name" value="Peptidase_S8"/>
    <property type="match status" value="1"/>
</dbReference>
<protein>
    <submittedName>
        <fullName evidence="6">Subtilisin family serine protease</fullName>
    </submittedName>
</protein>
<keyword evidence="1 6" id="KW-0645">Protease</keyword>
<feature type="domain" description="Peptidase S8/S53" evidence="5">
    <location>
        <begin position="155"/>
        <end position="246"/>
    </location>
</feature>
<organism evidence="6 7">
    <name type="scientific">Streptococcus gallinaceus</name>
    <dbReference type="NCBI Taxonomy" id="165758"/>
    <lineage>
        <taxon>Bacteria</taxon>
        <taxon>Bacillati</taxon>
        <taxon>Bacillota</taxon>
        <taxon>Bacilli</taxon>
        <taxon>Lactobacillales</taxon>
        <taxon>Streptococcaceae</taxon>
        <taxon>Streptococcus</taxon>
    </lineage>
</organism>
<comment type="similarity">
    <text evidence="4">Belongs to the peptidase S8 family.</text>
</comment>
<keyword evidence="3" id="KW-0720">Serine protease</keyword>
<dbReference type="SUPFAM" id="SSF52743">
    <property type="entry name" value="Subtilisin-like"/>
    <property type="match status" value="1"/>
</dbReference>
<reference evidence="6 7" key="1">
    <citation type="submission" date="2024-06" db="EMBL/GenBank/DDBJ databases">
        <title>Genomic Encyclopedia of Type Strains, Phase IV (KMG-IV): sequencing the most valuable type-strain genomes for metagenomic binning, comparative biology and taxonomic classification.</title>
        <authorList>
            <person name="Goeker M."/>
        </authorList>
    </citation>
    <scope>NUCLEOTIDE SEQUENCE [LARGE SCALE GENOMIC DNA]</scope>
    <source>
        <strain evidence="6 7">DSM 15349</strain>
    </source>
</reference>
<evidence type="ECO:0000313" key="6">
    <source>
        <dbReference type="EMBL" id="MET3643701.1"/>
    </source>
</evidence>
<dbReference type="Gene3D" id="3.40.50.200">
    <property type="entry name" value="Peptidase S8/S53 domain"/>
    <property type="match status" value="1"/>
</dbReference>
<name>A0ABV2JIG6_9STRE</name>
<dbReference type="InterPro" id="IPR036852">
    <property type="entry name" value="Peptidase_S8/S53_dom_sf"/>
</dbReference>
<dbReference type="Proteomes" id="UP001549055">
    <property type="component" value="Unassembled WGS sequence"/>
</dbReference>
<gene>
    <name evidence="6" type="ORF">ABID27_000318</name>
</gene>
<evidence type="ECO:0000256" key="4">
    <source>
        <dbReference type="PROSITE-ProRule" id="PRU01240"/>
    </source>
</evidence>
<comment type="caution">
    <text evidence="6">The sequence shown here is derived from an EMBL/GenBank/DDBJ whole genome shotgun (WGS) entry which is preliminary data.</text>
</comment>